<protein>
    <submittedName>
        <fullName evidence="2">Maleate cis-trans isomerase</fullName>
    </submittedName>
</protein>
<dbReference type="AlphaFoldDB" id="A0A5D4U7E4"/>
<dbReference type="Pfam" id="PF07791">
    <property type="entry name" value="Imm11"/>
    <property type="match status" value="1"/>
</dbReference>
<reference evidence="2 3" key="1">
    <citation type="submission" date="2019-08" db="EMBL/GenBank/DDBJ databases">
        <title>Bacillus genomes from the desert of Cuatro Cienegas, Coahuila.</title>
        <authorList>
            <person name="Olmedo-Alvarez G."/>
        </authorList>
    </citation>
    <scope>NUCLEOTIDE SEQUENCE [LARGE SCALE GENOMIC DNA]</scope>
    <source>
        <strain evidence="2 3">CH87b_3T</strain>
    </source>
</reference>
<comment type="caution">
    <text evidence="2">The sequence shown here is derived from an EMBL/GenBank/DDBJ whole genome shotgun (WGS) entry which is preliminary data.</text>
</comment>
<feature type="domain" description="Immunity MXAN-0049 protein" evidence="1">
    <location>
        <begin position="22"/>
        <end position="184"/>
    </location>
</feature>
<dbReference type="EMBL" id="VTEZ01000006">
    <property type="protein sequence ID" value="TYS83098.1"/>
    <property type="molecule type" value="Genomic_DNA"/>
</dbReference>
<proteinExistence type="predicted"/>
<gene>
    <name evidence="2" type="ORF">FZC85_18560</name>
</gene>
<keyword evidence="2" id="KW-0413">Isomerase</keyword>
<evidence type="ECO:0000313" key="3">
    <source>
        <dbReference type="Proteomes" id="UP000324269"/>
    </source>
</evidence>
<dbReference type="RefSeq" id="WP_148970509.1">
    <property type="nucleotide sequence ID" value="NZ_JBNIKW010000006.1"/>
</dbReference>
<dbReference type="OrthoDB" id="5356505at2"/>
<sequence>MKYYKIMMDDSNVKDAVVHCEDSFGFDYSFNNGKFINDWNDRITFYFNPTEGDSLTDYLANNFGWLIFSRKLKNLLNEIGVVGMQFLPVNVVNKLDSDEKWDYFAVNVHNVVDALHLDGSDYSVLNVGDEKIYTIRKYALRRESIKNQHIFRSLGYEIPIFTSEKVKSIIDNNFITGCDFLEVKVM</sequence>
<dbReference type="GO" id="GO:0016853">
    <property type="term" value="F:isomerase activity"/>
    <property type="evidence" value="ECO:0007669"/>
    <property type="project" value="UniProtKB-KW"/>
</dbReference>
<name>A0A5D4U7E4_9BACI</name>
<dbReference type="Proteomes" id="UP000324269">
    <property type="component" value="Unassembled WGS sequence"/>
</dbReference>
<evidence type="ECO:0000259" key="1">
    <source>
        <dbReference type="Pfam" id="PF07791"/>
    </source>
</evidence>
<organism evidence="2 3">
    <name type="scientific">Rossellomorea aquimaris</name>
    <dbReference type="NCBI Taxonomy" id="189382"/>
    <lineage>
        <taxon>Bacteria</taxon>
        <taxon>Bacillati</taxon>
        <taxon>Bacillota</taxon>
        <taxon>Bacilli</taxon>
        <taxon>Bacillales</taxon>
        <taxon>Bacillaceae</taxon>
        <taxon>Rossellomorea</taxon>
    </lineage>
</organism>
<evidence type="ECO:0000313" key="2">
    <source>
        <dbReference type="EMBL" id="TYS83098.1"/>
    </source>
</evidence>
<accession>A0A5D4U7E4</accession>
<dbReference type="InterPro" id="IPR012433">
    <property type="entry name" value="Imm11"/>
</dbReference>